<gene>
    <name evidence="1" type="ORF">WG66_7675</name>
</gene>
<evidence type="ECO:0000313" key="2">
    <source>
        <dbReference type="Proteomes" id="UP000054988"/>
    </source>
</evidence>
<protein>
    <submittedName>
        <fullName evidence="1">Uncharacterized protein</fullName>
    </submittedName>
</protein>
<dbReference type="EMBL" id="LATX01001641">
    <property type="protein sequence ID" value="KTB39752.1"/>
    <property type="molecule type" value="Genomic_DNA"/>
</dbReference>
<sequence>MTSGTWSLSTEGGRDVKKQRILQPGGLDLKI</sequence>
<dbReference type="Proteomes" id="UP000054988">
    <property type="component" value="Unassembled WGS sequence"/>
</dbReference>
<accession>A0A0W0FU87</accession>
<proteinExistence type="predicted"/>
<name>A0A0W0FU87_MONRR</name>
<organism evidence="1 2">
    <name type="scientific">Moniliophthora roreri</name>
    <name type="common">Frosty pod rot fungus</name>
    <name type="synonym">Monilia roreri</name>
    <dbReference type="NCBI Taxonomy" id="221103"/>
    <lineage>
        <taxon>Eukaryota</taxon>
        <taxon>Fungi</taxon>
        <taxon>Dikarya</taxon>
        <taxon>Basidiomycota</taxon>
        <taxon>Agaricomycotina</taxon>
        <taxon>Agaricomycetes</taxon>
        <taxon>Agaricomycetidae</taxon>
        <taxon>Agaricales</taxon>
        <taxon>Marasmiineae</taxon>
        <taxon>Marasmiaceae</taxon>
        <taxon>Moniliophthora</taxon>
    </lineage>
</organism>
<evidence type="ECO:0000313" key="1">
    <source>
        <dbReference type="EMBL" id="KTB39752.1"/>
    </source>
</evidence>
<comment type="caution">
    <text evidence="1">The sequence shown here is derived from an EMBL/GenBank/DDBJ whole genome shotgun (WGS) entry which is preliminary data.</text>
</comment>
<reference evidence="1 2" key="1">
    <citation type="submission" date="2015-12" db="EMBL/GenBank/DDBJ databases">
        <title>Draft genome sequence of Moniliophthora roreri, the causal agent of frosty pod rot of cacao.</title>
        <authorList>
            <person name="Aime M.C."/>
            <person name="Diaz-Valderrama J.R."/>
            <person name="Kijpornyongpan T."/>
            <person name="Phillips-Mora W."/>
        </authorList>
    </citation>
    <scope>NUCLEOTIDE SEQUENCE [LARGE SCALE GENOMIC DNA]</scope>
    <source>
        <strain evidence="1 2">MCA 2952</strain>
    </source>
</reference>
<dbReference type="AlphaFoldDB" id="A0A0W0FU87"/>